<proteinExistence type="predicted"/>
<dbReference type="SUPFAM" id="SSF52172">
    <property type="entry name" value="CheY-like"/>
    <property type="match status" value="1"/>
</dbReference>
<dbReference type="AlphaFoldDB" id="A0A0F8XB95"/>
<dbReference type="InterPro" id="IPR011006">
    <property type="entry name" value="CheY-like_superfamily"/>
</dbReference>
<evidence type="ECO:0000259" key="1">
    <source>
        <dbReference type="PROSITE" id="PS50110"/>
    </source>
</evidence>
<dbReference type="InterPro" id="IPR001789">
    <property type="entry name" value="Sig_transdc_resp-reg_receiver"/>
</dbReference>
<protein>
    <recommendedName>
        <fullName evidence="1">Response regulatory domain-containing protein</fullName>
    </recommendedName>
</protein>
<feature type="non-terminal residue" evidence="2">
    <location>
        <position position="1"/>
    </location>
</feature>
<evidence type="ECO:0000313" key="2">
    <source>
        <dbReference type="EMBL" id="KKK66392.1"/>
    </source>
</evidence>
<dbReference type="EMBL" id="LAZR01060100">
    <property type="protein sequence ID" value="KKK66392.1"/>
    <property type="molecule type" value="Genomic_DNA"/>
</dbReference>
<organism evidence="2">
    <name type="scientific">marine sediment metagenome</name>
    <dbReference type="NCBI Taxonomy" id="412755"/>
    <lineage>
        <taxon>unclassified sequences</taxon>
        <taxon>metagenomes</taxon>
        <taxon>ecological metagenomes</taxon>
    </lineage>
</organism>
<gene>
    <name evidence="2" type="ORF">LCGC14_2964540</name>
</gene>
<sequence length="77" mass="8303">LASIAAVHAAAPAMPIIVLSAQNTLDTAVRASDSRAFEYFPKPFDLDELTKAVDQAQFLGVVKSLRKYMLADVVVPK</sequence>
<name>A0A0F8XB95_9ZZZZ</name>
<comment type="caution">
    <text evidence="2">The sequence shown here is derived from an EMBL/GenBank/DDBJ whole genome shotgun (WGS) entry which is preliminary data.</text>
</comment>
<dbReference type="GO" id="GO:0000160">
    <property type="term" value="P:phosphorelay signal transduction system"/>
    <property type="evidence" value="ECO:0007669"/>
    <property type="project" value="InterPro"/>
</dbReference>
<dbReference type="Pfam" id="PF00072">
    <property type="entry name" value="Response_reg"/>
    <property type="match status" value="1"/>
</dbReference>
<reference evidence="2" key="1">
    <citation type="journal article" date="2015" name="Nature">
        <title>Complex archaea that bridge the gap between prokaryotes and eukaryotes.</title>
        <authorList>
            <person name="Spang A."/>
            <person name="Saw J.H."/>
            <person name="Jorgensen S.L."/>
            <person name="Zaremba-Niedzwiedzka K."/>
            <person name="Martijn J."/>
            <person name="Lind A.E."/>
            <person name="van Eijk R."/>
            <person name="Schleper C."/>
            <person name="Guy L."/>
            <person name="Ettema T.J."/>
        </authorList>
    </citation>
    <scope>NUCLEOTIDE SEQUENCE</scope>
</reference>
<dbReference type="Gene3D" id="3.40.50.2300">
    <property type="match status" value="1"/>
</dbReference>
<dbReference type="PROSITE" id="PS50110">
    <property type="entry name" value="RESPONSE_REGULATORY"/>
    <property type="match status" value="1"/>
</dbReference>
<feature type="domain" description="Response regulatory" evidence="1">
    <location>
        <begin position="1"/>
        <end position="57"/>
    </location>
</feature>
<accession>A0A0F8XB95</accession>